<dbReference type="InterPro" id="IPR045865">
    <property type="entry name" value="ACT-like_dom_sf"/>
</dbReference>
<evidence type="ECO:0000259" key="7">
    <source>
        <dbReference type="PROSITE" id="PS51831"/>
    </source>
</evidence>
<evidence type="ECO:0000256" key="2">
    <source>
        <dbReference type="ARBA" id="ARBA00024329"/>
    </source>
</evidence>
<keyword evidence="10" id="KW-1185">Reference proteome</keyword>
<dbReference type="SUPFAM" id="SSF55021">
    <property type="entry name" value="ACT-like"/>
    <property type="match status" value="1"/>
</dbReference>
<comment type="pathway">
    <text evidence="2">Purine metabolism; ppGpp biosynthesis; ppGpp from GDP: step 1/1.</text>
</comment>
<dbReference type="UniPathway" id="UPA00908">
    <property type="reaction ID" value="UER00886"/>
</dbReference>
<dbReference type="InterPro" id="IPR003607">
    <property type="entry name" value="HD/PDEase_dom"/>
</dbReference>
<feature type="domain" description="ACT" evidence="6">
    <location>
        <begin position="660"/>
        <end position="732"/>
    </location>
</feature>
<reference evidence="9 10" key="1">
    <citation type="submission" date="2009-10" db="EMBL/GenBank/DDBJ databases">
        <title>Complete sequence of Halothiobacillus neapolitanus c2.</title>
        <authorList>
            <consortium name="US DOE Joint Genome Institute"/>
            <person name="Lucas S."/>
            <person name="Copeland A."/>
            <person name="Lapidus A."/>
            <person name="Glavina del Rio T."/>
            <person name="Tice H."/>
            <person name="Bruce D."/>
            <person name="Goodwin L."/>
            <person name="Pitluck S."/>
            <person name="Davenport K."/>
            <person name="Brettin T."/>
            <person name="Detter J.C."/>
            <person name="Han C."/>
            <person name="Tapia R."/>
            <person name="Larimer F."/>
            <person name="Land M."/>
            <person name="Hauser L."/>
            <person name="Kyrpides N."/>
            <person name="Mikhailova N."/>
            <person name="Kerfeld C."/>
            <person name="Cannon G."/>
            <person name="Heinhort S."/>
        </authorList>
    </citation>
    <scope>NUCLEOTIDE SEQUENCE [LARGE SCALE GENOMIC DNA]</scope>
    <source>
        <strain evidence="10">ATCC 23641 / c2</strain>
    </source>
</reference>
<dbReference type="SMART" id="SM00471">
    <property type="entry name" value="HDc"/>
    <property type="match status" value="1"/>
</dbReference>
<dbReference type="GO" id="GO:0008893">
    <property type="term" value="F:guanosine-3',5'-bis(diphosphate) 3'-diphosphatase activity"/>
    <property type="evidence" value="ECO:0007669"/>
    <property type="project" value="UniProtKB-EC"/>
</dbReference>
<dbReference type="InterPro" id="IPR006674">
    <property type="entry name" value="HD_domain"/>
</dbReference>
<dbReference type="PANTHER" id="PTHR21262:SF36">
    <property type="entry name" value="BIFUNCTIONAL (P)PPGPP SYNTHASE_HYDROLASE SPOT"/>
    <property type="match status" value="1"/>
</dbReference>
<dbReference type="InterPro" id="IPR004095">
    <property type="entry name" value="TGS"/>
</dbReference>
<dbReference type="InterPro" id="IPR002912">
    <property type="entry name" value="ACT_dom"/>
</dbReference>
<dbReference type="Pfam" id="PF04607">
    <property type="entry name" value="RelA_SpoT"/>
    <property type="match status" value="1"/>
</dbReference>
<dbReference type="Gene3D" id="3.10.20.30">
    <property type="match status" value="1"/>
</dbReference>
<dbReference type="Pfam" id="PF13291">
    <property type="entry name" value="ACT_4"/>
    <property type="match status" value="1"/>
</dbReference>
<keyword evidence="9" id="KW-0808">Transferase</keyword>
<evidence type="ECO:0000313" key="9">
    <source>
        <dbReference type="EMBL" id="ACX94899.1"/>
    </source>
</evidence>
<dbReference type="GO" id="GO:0015949">
    <property type="term" value="P:nucleobase-containing small molecule interconversion"/>
    <property type="evidence" value="ECO:0007669"/>
    <property type="project" value="UniProtKB-ARBA"/>
</dbReference>
<evidence type="ECO:0000313" key="10">
    <source>
        <dbReference type="Proteomes" id="UP000009102"/>
    </source>
</evidence>
<dbReference type="SUPFAM" id="SSF81271">
    <property type="entry name" value="TGS-like"/>
    <property type="match status" value="1"/>
</dbReference>
<dbReference type="PROSITE" id="PS51831">
    <property type="entry name" value="HD"/>
    <property type="match status" value="1"/>
</dbReference>
<accession>D0KVX2</accession>
<comment type="catalytic activity">
    <reaction evidence="4">
        <text>guanosine 3',5'-bis(diphosphate) + H2O = GDP + diphosphate + H(+)</text>
        <dbReference type="Rhea" id="RHEA:14253"/>
        <dbReference type="ChEBI" id="CHEBI:15377"/>
        <dbReference type="ChEBI" id="CHEBI:15378"/>
        <dbReference type="ChEBI" id="CHEBI:33019"/>
        <dbReference type="ChEBI" id="CHEBI:58189"/>
        <dbReference type="ChEBI" id="CHEBI:77828"/>
        <dbReference type="EC" id="3.1.7.2"/>
    </reaction>
</comment>
<dbReference type="PROSITE" id="PS51671">
    <property type="entry name" value="ACT"/>
    <property type="match status" value="1"/>
</dbReference>
<dbReference type="CDD" id="cd04876">
    <property type="entry name" value="ACT_RelA-SpoT"/>
    <property type="match status" value="1"/>
</dbReference>
<evidence type="ECO:0000256" key="5">
    <source>
        <dbReference type="RuleBase" id="RU003847"/>
    </source>
</evidence>
<dbReference type="KEGG" id="hna:Hneap_0033"/>
<dbReference type="InterPro" id="IPR012676">
    <property type="entry name" value="TGS-like"/>
</dbReference>
<dbReference type="PROSITE" id="PS51880">
    <property type="entry name" value="TGS"/>
    <property type="match status" value="1"/>
</dbReference>
<dbReference type="FunFam" id="3.10.20.30:FF:000002">
    <property type="entry name" value="GTP pyrophosphokinase (RelA/SpoT)"/>
    <property type="match status" value="1"/>
</dbReference>
<evidence type="ECO:0000259" key="8">
    <source>
        <dbReference type="PROSITE" id="PS51880"/>
    </source>
</evidence>
<feature type="domain" description="TGS" evidence="8">
    <location>
        <begin position="409"/>
        <end position="470"/>
    </location>
</feature>
<dbReference type="CDD" id="cd00077">
    <property type="entry name" value="HDc"/>
    <property type="match status" value="1"/>
</dbReference>
<comment type="function">
    <text evidence="5">In eubacteria ppGpp (guanosine 3'-diphosphate 5'-diphosphate) is a mediator of the stringent response that coordinates a variety of cellular activities in response to changes in nutritional abundance.</text>
</comment>
<comment type="similarity">
    <text evidence="5">Belongs to the relA/spoT family.</text>
</comment>
<evidence type="ECO:0000256" key="3">
    <source>
        <dbReference type="ARBA" id="ARBA00024387"/>
    </source>
</evidence>
<dbReference type="eggNOG" id="COG0317">
    <property type="taxonomic scope" value="Bacteria"/>
</dbReference>
<dbReference type="Pfam" id="PF13328">
    <property type="entry name" value="HD_4"/>
    <property type="match status" value="1"/>
</dbReference>
<dbReference type="Proteomes" id="UP000009102">
    <property type="component" value="Chromosome"/>
</dbReference>
<evidence type="ECO:0000256" key="4">
    <source>
        <dbReference type="ARBA" id="ARBA00047968"/>
    </source>
</evidence>
<dbReference type="STRING" id="555778.Hneap_0033"/>
<dbReference type="InterPro" id="IPR033655">
    <property type="entry name" value="TGS_RelA/SpoT"/>
</dbReference>
<dbReference type="HOGENOM" id="CLU_012300_3_0_6"/>
<dbReference type="Pfam" id="PF19296">
    <property type="entry name" value="RelA_AH_RIS"/>
    <property type="match status" value="1"/>
</dbReference>
<sequence>MPEASVPQPQPEKLVLVAEAAEAEIYFAPLAMTLATYIDPEGIAHVRDAFIFGANSHVGQARQSGEPYISHPVAVAEILAGLHMDEATLTAAILHDVIEDTAVAREEIVARFGEEVARLVDGVSKLTQIRFKSKAEAQAANFRKMMMAMVEDVRVILIKLADRLHNMRTLGVMRPDKRRRIARETLDIYTPIASRLGLNSLRHELEDMGFSALYPTRYRVISEAVRKARGNRKEIVAGIEERFIHRFGEEGLRVQIDAREKRPYSIYRKMMQKHLTFKEVFDVFAVRIVANSVDDCYRALGIVHNLYKPLPGRFKDYIAIPKANGYQSLHTILFGPHGIPLEVQIRTNEMHQFAESGIAAHWLYKSSHDQGTVTQARAREWLRDLLEIQQKAGNPQEFLESVKVDLFPDEVYVFTPMGEIIELPRRATVVDFAYAIHTDVGNHCVACKIDRRFAPLSTPLENGQTIEIITAEGAEPNPNWLSFVVTARARANIRNYLKNLQDSEAIKLGHRLLAKSLNAESIDFNDIKTDRLKRLLAEYHHDGLSDLLREIGLGNRMAPLVARLLMADENTDEGAESHGAMTSLNATQTPIISGTEGLVVDFAKCCHPIPGDAVVGFLSTGRGIVVHRHDCGNAADVGVHPERWLAVNWADPALGDYQALIVIHAKNVRGGLARIASAAAETGADIDDVRFDDRDVNLTIITVTLRVADRVHLARVMRRIKQVPDVVKVLRP</sequence>
<dbReference type="AlphaFoldDB" id="D0KVX2"/>
<keyword evidence="1" id="KW-0378">Hydrolase</keyword>
<dbReference type="FunFam" id="1.10.3210.10:FF:000001">
    <property type="entry name" value="GTP pyrophosphokinase RelA"/>
    <property type="match status" value="1"/>
</dbReference>
<protein>
    <recommendedName>
        <fullName evidence="3">guanosine-3',5'-bis(diphosphate) 3'-diphosphatase</fullName>
        <ecNumber evidence="3">3.1.7.2</ecNumber>
    </recommendedName>
</protein>
<dbReference type="GO" id="GO:0005886">
    <property type="term" value="C:plasma membrane"/>
    <property type="evidence" value="ECO:0007669"/>
    <property type="project" value="TreeGrafter"/>
</dbReference>
<dbReference type="SUPFAM" id="SSF109604">
    <property type="entry name" value="HD-domain/PDEase-like"/>
    <property type="match status" value="1"/>
</dbReference>
<organism evidence="9 10">
    <name type="scientific">Halothiobacillus neapolitanus (strain ATCC 23641 / DSM 15147 / CIP 104769 / NCIMB 8539 / c2)</name>
    <name type="common">Thiobacillus neapolitanus</name>
    <dbReference type="NCBI Taxonomy" id="555778"/>
    <lineage>
        <taxon>Bacteria</taxon>
        <taxon>Pseudomonadati</taxon>
        <taxon>Pseudomonadota</taxon>
        <taxon>Gammaproteobacteria</taxon>
        <taxon>Chromatiales</taxon>
        <taxon>Halothiobacillaceae</taxon>
        <taxon>Halothiobacillus</taxon>
    </lineage>
</organism>
<dbReference type="PANTHER" id="PTHR21262">
    <property type="entry name" value="GUANOSINE-3',5'-BIS DIPHOSPHATE 3'-PYROPHOSPHOHYDROLASE"/>
    <property type="match status" value="1"/>
</dbReference>
<dbReference type="CDD" id="cd01668">
    <property type="entry name" value="TGS_RSH"/>
    <property type="match status" value="1"/>
</dbReference>
<name>D0KVX2_HALNC</name>
<dbReference type="EC" id="3.1.7.2" evidence="3"/>
<dbReference type="GO" id="GO:0042594">
    <property type="term" value="P:response to starvation"/>
    <property type="evidence" value="ECO:0007669"/>
    <property type="project" value="TreeGrafter"/>
</dbReference>
<dbReference type="Gene3D" id="3.30.70.260">
    <property type="match status" value="1"/>
</dbReference>
<dbReference type="Gene3D" id="1.10.3210.10">
    <property type="entry name" value="Hypothetical protein af1432"/>
    <property type="match status" value="1"/>
</dbReference>
<dbReference type="InterPro" id="IPR007685">
    <property type="entry name" value="RelA_SpoT"/>
</dbReference>
<dbReference type="GO" id="GO:0015970">
    <property type="term" value="P:guanosine tetraphosphate biosynthetic process"/>
    <property type="evidence" value="ECO:0007669"/>
    <property type="project" value="UniProtKB-UniPathway"/>
</dbReference>
<dbReference type="Pfam" id="PF02824">
    <property type="entry name" value="TGS"/>
    <property type="match status" value="1"/>
</dbReference>
<dbReference type="FunFam" id="3.30.460.10:FF:000001">
    <property type="entry name" value="GTP pyrophosphokinase RelA"/>
    <property type="match status" value="1"/>
</dbReference>
<dbReference type="InterPro" id="IPR043519">
    <property type="entry name" value="NT_sf"/>
</dbReference>
<dbReference type="InterPro" id="IPR004811">
    <property type="entry name" value="RelA/Spo_fam"/>
</dbReference>
<dbReference type="SMART" id="SM00954">
    <property type="entry name" value="RelA_SpoT"/>
    <property type="match status" value="1"/>
</dbReference>
<evidence type="ECO:0000259" key="6">
    <source>
        <dbReference type="PROSITE" id="PS51671"/>
    </source>
</evidence>
<dbReference type="NCBIfam" id="TIGR00691">
    <property type="entry name" value="spoT_relA"/>
    <property type="match status" value="1"/>
</dbReference>
<dbReference type="InterPro" id="IPR012675">
    <property type="entry name" value="Beta-grasp_dom_sf"/>
</dbReference>
<proteinExistence type="inferred from homology"/>
<gene>
    <name evidence="9" type="ordered locus">Hneap_0033</name>
</gene>
<dbReference type="EMBL" id="CP001801">
    <property type="protein sequence ID" value="ACX94899.1"/>
    <property type="molecule type" value="Genomic_DNA"/>
</dbReference>
<evidence type="ECO:0000256" key="1">
    <source>
        <dbReference type="ARBA" id="ARBA00022801"/>
    </source>
</evidence>
<feature type="domain" description="HD" evidence="7">
    <location>
        <begin position="68"/>
        <end position="167"/>
    </location>
</feature>
<dbReference type="GO" id="GO:0008728">
    <property type="term" value="F:GTP diphosphokinase activity"/>
    <property type="evidence" value="ECO:0007669"/>
    <property type="project" value="TreeGrafter"/>
</dbReference>
<dbReference type="CDD" id="cd05399">
    <property type="entry name" value="NT_Rel-Spo_like"/>
    <property type="match status" value="1"/>
</dbReference>
<dbReference type="Gene3D" id="3.30.460.10">
    <property type="entry name" value="Beta Polymerase, domain 2"/>
    <property type="match status" value="1"/>
</dbReference>
<dbReference type="SUPFAM" id="SSF81301">
    <property type="entry name" value="Nucleotidyltransferase"/>
    <property type="match status" value="1"/>
</dbReference>
<dbReference type="InterPro" id="IPR045600">
    <property type="entry name" value="RelA/SpoT_AH_RIS"/>
</dbReference>